<proteinExistence type="inferred from homology"/>
<keyword evidence="6" id="KW-0539">Nucleus</keyword>
<dbReference type="Pfam" id="PF14215">
    <property type="entry name" value="bHLH-MYC_N"/>
    <property type="match status" value="1"/>
</dbReference>
<accession>A0A8D7F477</accession>
<sequence>MTADLEILEEMLARHIRKQLAAIVTKIQWSYAFFWSTSTTQPGVLEWCGGFYNGQIKTRKMIQPIELEADQMSLQRSEQLRELYESLSSGDSNQQMRRACAALYPEDLTDAEWYYLTCMSFVFNIGQGLPGKAFADNQHIWLNGAQFANCKMFSRSLLAKTVVCIPIMDGVLELGTNDLILEDPAIIEKITSSPWELPNPICSEQSISGRRMAENDEDHLCPNLDNNIDDCIDLEDQNLIVDPQTQLGNGPQHIPFHLYAPIEQTEPVRCRVEELHTSIREELIVGSSDGSLNDGCPTQKVEDAFGVDGLNDISQTQSRQFIDDEFSNVLHGYLDCDVHEPMSFVNARRVISGTEGGRKNNQILDGVQQRSLSRIVPLDLDGDDSHSAKTVAVILQNSKHVKPVSSCPKISHKSSFATWRIDMNPPKPFTSMSQKLLKKLLVDKTWLHDGRLQSHQENGMQEKTCKPEGESGVRHVLSERRRREKLNEKFLVLRSLIPSTSKVVDKASVLGNTIDYLKDLERRVLELESSQEPAELEIAESRKHPDVAERSSENYRNKEIVNGEKSLAKKRKVCDVDRSNAEHLWILTKDGPIEVNVTMKDKEVLVEIHCPWRESLVFEIVESISNLQLDLLSVQSSTVDGMISLAIKSKFRSTSVASPGMIKQSLQRVMGLL</sequence>
<dbReference type="GO" id="GO:0005634">
    <property type="term" value="C:nucleus"/>
    <property type="evidence" value="ECO:0007669"/>
    <property type="project" value="UniProtKB-SubCell"/>
</dbReference>
<feature type="domain" description="BHLH" evidence="7">
    <location>
        <begin position="470"/>
        <end position="520"/>
    </location>
</feature>
<evidence type="ECO:0000256" key="2">
    <source>
        <dbReference type="ARBA" id="ARBA00005510"/>
    </source>
</evidence>
<dbReference type="InterPro" id="IPR011598">
    <property type="entry name" value="bHLH_dom"/>
</dbReference>
<dbReference type="Pfam" id="PF22754">
    <property type="entry name" value="bHLH-TF_ACT-like_plant"/>
    <property type="match status" value="1"/>
</dbReference>
<dbReference type="Gene3D" id="4.10.280.10">
    <property type="entry name" value="Helix-loop-helix DNA-binding domain"/>
    <property type="match status" value="1"/>
</dbReference>
<keyword evidence="4" id="KW-0010">Activator</keyword>
<dbReference type="AlphaFoldDB" id="A0A8D7F477"/>
<dbReference type="GO" id="GO:0046983">
    <property type="term" value="F:protein dimerization activity"/>
    <property type="evidence" value="ECO:0007669"/>
    <property type="project" value="InterPro"/>
</dbReference>
<evidence type="ECO:0000256" key="3">
    <source>
        <dbReference type="ARBA" id="ARBA00023015"/>
    </source>
</evidence>
<dbReference type="PANTHER" id="PTHR46266:SF3">
    <property type="entry name" value="TRANSCRIPTION FACTOR EGL1"/>
    <property type="match status" value="1"/>
</dbReference>
<dbReference type="SMART" id="SM00353">
    <property type="entry name" value="HLH"/>
    <property type="match status" value="1"/>
</dbReference>
<evidence type="ECO:0000313" key="8">
    <source>
        <dbReference type="EMBL" id="CAG1839324.1"/>
    </source>
</evidence>
<evidence type="ECO:0000256" key="1">
    <source>
        <dbReference type="ARBA" id="ARBA00004123"/>
    </source>
</evidence>
<keyword evidence="5" id="KW-0804">Transcription</keyword>
<comment type="subcellular location">
    <subcellularLocation>
        <location evidence="1">Nucleus</location>
    </subcellularLocation>
</comment>
<dbReference type="PANTHER" id="PTHR46266">
    <property type="entry name" value="TRANSCRIPTION FACTOR TT8"/>
    <property type="match status" value="1"/>
</dbReference>
<comment type="similarity">
    <text evidence="2">Belongs to the bHLH protein family.</text>
</comment>
<keyword evidence="3" id="KW-0805">Transcription regulation</keyword>
<evidence type="ECO:0000256" key="4">
    <source>
        <dbReference type="ARBA" id="ARBA00023159"/>
    </source>
</evidence>
<reference evidence="8" key="1">
    <citation type="submission" date="2021-03" db="EMBL/GenBank/DDBJ databases">
        <authorList>
            <consortium name="Genoscope - CEA"/>
            <person name="William W."/>
        </authorList>
    </citation>
    <scope>NUCLEOTIDE SEQUENCE</scope>
    <source>
        <strain evidence="8">Doubled-haploid Pahang</strain>
    </source>
</reference>
<organism evidence="8">
    <name type="scientific">Musa acuminata subsp. malaccensis</name>
    <name type="common">Wild banana</name>
    <name type="synonym">Musa malaccensis</name>
    <dbReference type="NCBI Taxonomy" id="214687"/>
    <lineage>
        <taxon>Eukaryota</taxon>
        <taxon>Viridiplantae</taxon>
        <taxon>Streptophyta</taxon>
        <taxon>Embryophyta</taxon>
        <taxon>Tracheophyta</taxon>
        <taxon>Spermatophyta</taxon>
        <taxon>Magnoliopsida</taxon>
        <taxon>Liliopsida</taxon>
        <taxon>Zingiberales</taxon>
        <taxon>Musaceae</taxon>
        <taxon>Musa</taxon>
    </lineage>
</organism>
<dbReference type="SUPFAM" id="SSF47459">
    <property type="entry name" value="HLH, helix-loop-helix DNA-binding domain"/>
    <property type="match status" value="1"/>
</dbReference>
<dbReference type="InterPro" id="IPR036638">
    <property type="entry name" value="HLH_DNA-bd_sf"/>
</dbReference>
<evidence type="ECO:0000259" key="7">
    <source>
        <dbReference type="PROSITE" id="PS50888"/>
    </source>
</evidence>
<gene>
    <name evidence="8" type="ORF">GSMUA_275010.1</name>
</gene>
<dbReference type="InterPro" id="IPR025610">
    <property type="entry name" value="MYC/MYB_N"/>
</dbReference>
<evidence type="ECO:0000256" key="5">
    <source>
        <dbReference type="ARBA" id="ARBA00023163"/>
    </source>
</evidence>
<evidence type="ECO:0000256" key="6">
    <source>
        <dbReference type="ARBA" id="ARBA00023242"/>
    </source>
</evidence>
<dbReference type="PROSITE" id="PS50888">
    <property type="entry name" value="BHLH"/>
    <property type="match status" value="1"/>
</dbReference>
<dbReference type="Pfam" id="PF00010">
    <property type="entry name" value="HLH"/>
    <property type="match status" value="1"/>
</dbReference>
<dbReference type="EMBL" id="HG996470">
    <property type="protein sequence ID" value="CAG1839324.1"/>
    <property type="molecule type" value="Genomic_DNA"/>
</dbReference>
<protein>
    <submittedName>
        <fullName evidence="8">(wild Malaysian banana) hypothetical protein</fullName>
    </submittedName>
</protein>
<dbReference type="InterPro" id="IPR054502">
    <property type="entry name" value="bHLH-TF_ACT-like_plant"/>
</dbReference>
<name>A0A8D7F477_MUSAM</name>